<evidence type="ECO:0000313" key="2">
    <source>
        <dbReference type="Proteomes" id="UP000320772"/>
    </source>
</evidence>
<organism evidence="1 2">
    <name type="scientific">Gluconobacter roseus NBRC 3990</name>
    <dbReference type="NCBI Taxonomy" id="1307950"/>
    <lineage>
        <taxon>Bacteria</taxon>
        <taxon>Pseudomonadati</taxon>
        <taxon>Pseudomonadota</taxon>
        <taxon>Alphaproteobacteria</taxon>
        <taxon>Acetobacterales</taxon>
        <taxon>Acetobacteraceae</taxon>
        <taxon>Gluconobacter</taxon>
    </lineage>
</organism>
<dbReference type="AlphaFoldDB" id="A0A4Y3M377"/>
<dbReference type="EMBL" id="BJLY01000002">
    <property type="protein sequence ID" value="GEB03750.1"/>
    <property type="molecule type" value="Genomic_DNA"/>
</dbReference>
<keyword evidence="2" id="KW-1185">Reference proteome</keyword>
<protein>
    <submittedName>
        <fullName evidence="1">Uncharacterized protein</fullName>
    </submittedName>
</protein>
<accession>A0A4Y3M377</accession>
<proteinExistence type="predicted"/>
<name>A0A4Y3M377_9PROT</name>
<comment type="caution">
    <text evidence="1">The sequence shown here is derived from an EMBL/GenBank/DDBJ whole genome shotgun (WGS) entry which is preliminary data.</text>
</comment>
<dbReference type="Proteomes" id="UP000320772">
    <property type="component" value="Unassembled WGS sequence"/>
</dbReference>
<evidence type="ECO:0000313" key="1">
    <source>
        <dbReference type="EMBL" id="GEB03750.1"/>
    </source>
</evidence>
<gene>
    <name evidence="1" type="ORF">GRO01_13260</name>
</gene>
<reference evidence="1 2" key="1">
    <citation type="submission" date="2019-06" db="EMBL/GenBank/DDBJ databases">
        <title>Whole genome shotgun sequence of Gluconobacter roseus NBRC 3990.</title>
        <authorList>
            <person name="Hosoyama A."/>
            <person name="Uohara A."/>
            <person name="Ohji S."/>
            <person name="Ichikawa N."/>
        </authorList>
    </citation>
    <scope>NUCLEOTIDE SEQUENCE [LARGE SCALE GENOMIC DNA]</scope>
    <source>
        <strain evidence="1 2">NBRC 3990</strain>
    </source>
</reference>
<sequence>MIQIKMNQAEDGTPGKLACLLDELMQNVEAFLAIRQGRFSKISRFGCNLTCDVMQCTLSGRVKTCSCRIAGDQELVRPTVMMGRNRTSEK</sequence>